<evidence type="ECO:0000313" key="2">
    <source>
        <dbReference type="EMBL" id="MEZ0166308.1"/>
    </source>
</evidence>
<sequence>MSSTADDVYRVVPRRSLPPVLAVGVACTLVGATAGWSGALGAAAGSVLAIVFLASTFWLLRILRDLAAGLSLAVALAVYLFKITTLATAVLVLLRVDALSARAVALAAAACTVAWLAAEVRAFSRMRTPVFVPPPGESRR</sequence>
<feature type="transmembrane region" description="Helical" evidence="1">
    <location>
        <begin position="99"/>
        <end position="118"/>
    </location>
</feature>
<dbReference type="Proteomes" id="UP001565927">
    <property type="component" value="Unassembled WGS sequence"/>
</dbReference>
<evidence type="ECO:0000256" key="1">
    <source>
        <dbReference type="SAM" id="Phobius"/>
    </source>
</evidence>
<keyword evidence="1" id="KW-1133">Transmembrane helix</keyword>
<evidence type="ECO:0008006" key="4">
    <source>
        <dbReference type="Google" id="ProtNLM"/>
    </source>
</evidence>
<keyword evidence="1" id="KW-0812">Transmembrane</keyword>
<keyword evidence="1" id="KW-0472">Membrane</keyword>
<accession>A0ABV4H6L6</accession>
<feature type="transmembrane region" description="Helical" evidence="1">
    <location>
        <begin position="20"/>
        <end position="36"/>
    </location>
</feature>
<proteinExistence type="predicted"/>
<protein>
    <recommendedName>
        <fullName evidence="4">ATP synthase protein I</fullName>
    </recommendedName>
</protein>
<dbReference type="EMBL" id="JBGFTU010000020">
    <property type="protein sequence ID" value="MEZ0166308.1"/>
    <property type="molecule type" value="Genomic_DNA"/>
</dbReference>
<keyword evidence="3" id="KW-1185">Reference proteome</keyword>
<dbReference type="RefSeq" id="WP_370442530.1">
    <property type="nucleotide sequence ID" value="NZ_JBGFTU010000020.1"/>
</dbReference>
<feature type="transmembrane region" description="Helical" evidence="1">
    <location>
        <begin position="42"/>
        <end position="60"/>
    </location>
</feature>
<feature type="transmembrane region" description="Helical" evidence="1">
    <location>
        <begin position="72"/>
        <end position="93"/>
    </location>
</feature>
<evidence type="ECO:0000313" key="3">
    <source>
        <dbReference type="Proteomes" id="UP001565927"/>
    </source>
</evidence>
<reference evidence="2 3" key="1">
    <citation type="submission" date="2024-07" db="EMBL/GenBank/DDBJ databases">
        <authorList>
            <person name="Thanompreechachai J."/>
            <person name="Duangmal K."/>
        </authorList>
    </citation>
    <scope>NUCLEOTIDE SEQUENCE [LARGE SCALE GENOMIC DNA]</scope>
    <source>
        <strain evidence="2 3">LSe6-4</strain>
    </source>
</reference>
<name>A0ABV4H6L6_9ACTN</name>
<gene>
    <name evidence="2" type="ORF">AB2L27_16225</name>
</gene>
<comment type="caution">
    <text evidence="2">The sequence shown here is derived from an EMBL/GenBank/DDBJ whole genome shotgun (WGS) entry which is preliminary data.</text>
</comment>
<organism evidence="2 3">
    <name type="scientific">Kineococcus halophytocola</name>
    <dbReference type="NCBI Taxonomy" id="3234027"/>
    <lineage>
        <taxon>Bacteria</taxon>
        <taxon>Bacillati</taxon>
        <taxon>Actinomycetota</taxon>
        <taxon>Actinomycetes</taxon>
        <taxon>Kineosporiales</taxon>
        <taxon>Kineosporiaceae</taxon>
        <taxon>Kineococcus</taxon>
    </lineage>
</organism>